<reference evidence="3" key="2">
    <citation type="submission" date="2007-04" db="EMBL/GenBank/DDBJ databases">
        <title>Complete genome sequence of the nitrogen-fixing bacterium Azorhizobium caulinodans ORS571.</title>
        <authorList>
            <person name="Lee K.B."/>
            <person name="Backer P.D."/>
            <person name="Aono T."/>
            <person name="Liu C.T."/>
            <person name="Suzuki S."/>
            <person name="Suzuki T."/>
            <person name="Kaneko T."/>
            <person name="Yamada M."/>
            <person name="Tabata S."/>
            <person name="Kupfer D.M."/>
            <person name="Najar F.Z."/>
            <person name="Wiley G.B."/>
            <person name="Roe B."/>
            <person name="Binnewies T."/>
            <person name="Ussery D."/>
            <person name="Vereecke D."/>
            <person name="Gevers D."/>
            <person name="Holsters M."/>
            <person name="Oyaizu H."/>
        </authorList>
    </citation>
    <scope>NUCLEOTIDE SEQUENCE [LARGE SCALE GENOMIC DNA]</scope>
    <source>
        <strain evidence="3">ATCC 43989 / DSM 5975 / JCM 20966 / LMG 6465 / NBRC 14845 / NCIMB 13405 / ORS 571</strain>
    </source>
</reference>
<protein>
    <submittedName>
        <fullName evidence="2">Uncharacterized protein</fullName>
    </submittedName>
</protein>
<dbReference type="AlphaFoldDB" id="A8INC2"/>
<reference evidence="2 3" key="6">
    <citation type="journal article" date="2011" name="Appl. Environ. Microbiol.">
        <title>Involvement of the azorhizobial chromosome partition gene (parA) in the onset of bacteroid differentiation during Sesbania rostrata stem nodule development.</title>
        <authorList>
            <person name="Liu CT."/>
            <person name="Lee KB."/>
            <person name="Wang YS."/>
            <person name="Peng MH."/>
            <person name="Lee KT."/>
            <person name="Suzuki S."/>
            <person name="Suzuki T."/>
            <person name="Oyaizu H."/>
        </authorList>
    </citation>
    <scope>NUCLEOTIDE SEQUENCE [LARGE SCALE GENOMIC DNA]</scope>
    <source>
        <strain evidence="3">ATCC 43989 / DSM 5975 / JCM 20966 / LMG 6465 / NBRC 14845 / NCIMB 13405 / ORS 571</strain>
    </source>
</reference>
<evidence type="ECO:0000313" key="2">
    <source>
        <dbReference type="EMBL" id="BAF89730.1"/>
    </source>
</evidence>
<dbReference type="eggNOG" id="ENOG50315CW">
    <property type="taxonomic scope" value="Bacteria"/>
</dbReference>
<accession>A8INC2</accession>
<reference evidence="2 3" key="4">
    <citation type="journal article" date="2009" name="Appl. Environ. Microbiol.">
        <title>Comparative genome-wide transcriptional profiling of Azorhizobium caulinodans ORS571 grown under free-living and symbiotic conditions.</title>
        <authorList>
            <person name="Tsukada S."/>
            <person name="Aono T."/>
            <person name="Akiba N."/>
            <person name="Lee KB."/>
            <person name="Liu CT."/>
            <person name="Toyazaki H."/>
            <person name="Oyaizu H."/>
        </authorList>
    </citation>
    <scope>NUCLEOTIDE SEQUENCE [LARGE SCALE GENOMIC DNA]</scope>
    <source>
        <strain evidence="3">ATCC 43989 / DSM 5975 / JCM 20966 / LMG 6465 / NBRC 14845 / NCIMB 13405 / ORS 571</strain>
    </source>
</reference>
<reference evidence="2 3" key="3">
    <citation type="journal article" date="2008" name="BMC Genomics">
        <title>The genome of the versatile nitrogen fixer Azorhizobium caulinodans ORS571.</title>
        <authorList>
            <person name="Lee KB."/>
            <person name="Backer P.D."/>
            <person name="Aono T."/>
            <person name="Liu CT."/>
            <person name="Suzuki S."/>
            <person name="Suzuki T."/>
            <person name="Kaneko T."/>
            <person name="Yamada M."/>
            <person name="Tabata S."/>
            <person name="Kupfer D.M."/>
            <person name="Najar F.Z."/>
            <person name="Wiley G.B."/>
            <person name="Roe B."/>
            <person name="Binnewies T.T."/>
            <person name="Ussery D.W."/>
            <person name="D'Haeze W."/>
            <person name="Herder J.D."/>
            <person name="Gevers D."/>
            <person name="Vereecke D."/>
            <person name="Holsters M."/>
            <person name="Oyaizu H."/>
        </authorList>
    </citation>
    <scope>NUCLEOTIDE SEQUENCE [LARGE SCALE GENOMIC DNA]</scope>
    <source>
        <strain evidence="3">ATCC 43989 / DSM 5975 / JCM 20966 / LMG 6465 / NBRC 14845 / NCIMB 13405 / ORS 571</strain>
    </source>
</reference>
<proteinExistence type="predicted"/>
<feature type="compositionally biased region" description="Low complexity" evidence="1">
    <location>
        <begin position="86"/>
        <end position="106"/>
    </location>
</feature>
<dbReference type="Proteomes" id="UP000000270">
    <property type="component" value="Chromosome"/>
</dbReference>
<dbReference type="HOGENOM" id="CLU_1536958_0_0_5"/>
<evidence type="ECO:0000313" key="3">
    <source>
        <dbReference type="Proteomes" id="UP000000270"/>
    </source>
</evidence>
<keyword evidence="3" id="KW-1185">Reference proteome</keyword>
<feature type="region of interest" description="Disordered" evidence="1">
    <location>
        <begin position="86"/>
        <end position="113"/>
    </location>
</feature>
<feature type="region of interest" description="Disordered" evidence="1">
    <location>
        <begin position="1"/>
        <end position="39"/>
    </location>
</feature>
<reference evidence="2 3" key="1">
    <citation type="journal article" date="2007" name="Appl. Environ. Microbiol.">
        <title>Rhizobial factors required for stem nodule maturation and maintenance in Sesbania rostrata-Azorhizobium caulinodans ORS571 symbiosis.</title>
        <authorList>
            <person name="Suzuki S."/>
            <person name="Aono T."/>
            <person name="Lee KB."/>
            <person name="Suzuki T."/>
            <person name="Liu CT."/>
            <person name="Miwa H."/>
            <person name="Wakao S."/>
            <person name="Iki T."/>
            <person name="Oyaizu H."/>
        </authorList>
    </citation>
    <scope>NUCLEOTIDE SEQUENCE [LARGE SCALE GENOMIC DNA]</scope>
    <source>
        <strain evidence="3">ATCC 43989 / DSM 5975 / JCM 20966 / LMG 6465 / NBRC 14845 / NCIMB 13405 / ORS 571</strain>
    </source>
</reference>
<organism evidence="2 3">
    <name type="scientific">Azorhizobium caulinodans (strain ATCC 43989 / DSM 5975 / JCM 20966 / LMG 6465 / NBRC 14845 / NCIMB 13405 / ORS 571)</name>
    <dbReference type="NCBI Taxonomy" id="438753"/>
    <lineage>
        <taxon>Bacteria</taxon>
        <taxon>Pseudomonadati</taxon>
        <taxon>Pseudomonadota</taxon>
        <taxon>Alphaproteobacteria</taxon>
        <taxon>Hyphomicrobiales</taxon>
        <taxon>Xanthobacteraceae</taxon>
        <taxon>Azorhizobium</taxon>
    </lineage>
</organism>
<dbReference type="EMBL" id="AP009384">
    <property type="protein sequence ID" value="BAF89730.1"/>
    <property type="molecule type" value="Genomic_DNA"/>
</dbReference>
<dbReference type="KEGG" id="azc:AZC_3732"/>
<reference evidence="2 3" key="5">
    <citation type="journal article" date="2010" name="Appl. Environ. Microbiol.">
        <title>phrR-like gene praR of Azorhizobium caulinodans ORS571 is essential for symbiosis with Sesbania rostrata and is involved in expression of reb genes.</title>
        <authorList>
            <person name="Akiba N."/>
            <person name="Aono T."/>
            <person name="Toyazaki H."/>
            <person name="Sato S."/>
            <person name="Oyaizu H."/>
        </authorList>
    </citation>
    <scope>NUCLEOTIDE SEQUENCE [LARGE SCALE GENOMIC DNA]</scope>
    <source>
        <strain evidence="3">ATCC 43989 / DSM 5975 / JCM 20966 / LMG 6465 / NBRC 14845 / NCIMB 13405 / ORS 571</strain>
    </source>
</reference>
<evidence type="ECO:0000256" key="1">
    <source>
        <dbReference type="SAM" id="MobiDB-lite"/>
    </source>
</evidence>
<gene>
    <name evidence="2" type="ordered locus">AZC_3732</name>
</gene>
<name>A8INC2_AZOC5</name>
<sequence>MARSCNVGRRRRTARGRPQCGTADTEVHHATGNTPRPPSLSCLEWPRAVIGIVVVPLEGVMRFAPFFVLAAALTFAASAQAQTATSSSTGAAPAATTATTAAPKTAAKPKPKRTKIEIVQRSYLDAGTTVKPGSKSYLDYAIPADVRYPTYGAGYYTIVPRPAALPGQFDIPGF</sequence>